<comment type="similarity">
    <text evidence="2">Belongs to the peptidase S41B family.</text>
</comment>
<dbReference type="InterPro" id="IPR029045">
    <property type="entry name" value="ClpP/crotonase-like_dom_sf"/>
</dbReference>
<dbReference type="InterPro" id="IPR011042">
    <property type="entry name" value="6-blade_b-propeller_TolB-like"/>
</dbReference>
<evidence type="ECO:0000256" key="4">
    <source>
        <dbReference type="ARBA" id="ARBA00022670"/>
    </source>
</evidence>
<evidence type="ECO:0000313" key="10">
    <source>
        <dbReference type="EMBL" id="BAU56951.1"/>
    </source>
</evidence>
<keyword evidence="3" id="KW-0963">Cytoplasm</keyword>
<evidence type="ECO:0000256" key="2">
    <source>
        <dbReference type="ARBA" id="ARBA00008524"/>
    </source>
</evidence>
<sequence length="1239" mass="139463">MLRKLFCLICIVAMGCFTVLTAAEREAVELPRFPSLSPDGEEIVFSWGGDLWRVGSDGGEATRLTAHQFDDLYSSWSGNGQWLVFNSMRDGYLNLYRMRRDGSELSQLTYSDRFIRSPDYSEDSDGEPVITFSSYLEGDVYREQRPYSLSPQGGEHSRLLEAFGSEPRLSPNGERVVFTRGGYYHGWNRRHYQGPEARNIWVYDFASEQFSAITSRDGDDGRARWLDDETLIFMSDREDRTVNLYRVALTENGSCDSQQDSADEPCEPISAAQAERLTPFDERDVRYFDVAPDAEKAVLQVWDSLYTLDLADPEAEPVKLSLRAGEVGRDKHELRRIDRDVTEAALSPDGQVMAYIAYGRVYVRNLDEHSPTRRVSPPNHARHKDLAWSPDGLTLYFTSDADGSESIYAARVLLTRDEIEQAYQQPGYELPTAAIDELPATRAPIAEEEADQQRPDEPERQQPERQPRQEDQRPADAENDSGASGVDEDPFGPHEPPDPIDPQPDPDPADPDPMGPDPLDPQPDPVEPEPSEPVADPDTVPEDELTDEVAEDADVEGLLDPERWHEAVQFVVSPLIADEQSSDRQASPSPDGNYLAFRRGRGDLKIKDLSSGEIEKLVPGWDSSIEWRWSPDSRYIAYSQNDLNFAANIFVVPVDGSHEPVNITRHPRNDLNPRWSQDGRKLAFISNRSNETYDIYRVYLDRGLERYSPRDITRYYRDSRRAAGQLEPLPVDLDERAAKLEELEEQPAELDLENAWRRVERVTATPVNEYALEITPGGDRYTFNRSGEGLMLRSWDGSESKRLGGVASVQQLSLTGDRLVYVSGGRAGVVKLDNAKHERPDISDRLRIDLREQSLQKFHEAARVIEEGFYRPDMKGLDWQGLVADYESLIERARTPSEFSDIANQLMGELAASHMGVNNPGDYIQRREPSGRLGIEHERVELADGVSGYRVLSLVPEGPAAEEPMPLRPGDVITAVEQQRFAGDESLLQVLRGRVGKELLITFRRPDDGPNVERQALITPISFSELARLKYDDFKRRSRNKVAELSEGRLGYVHIQAMNHVSLERFQADLYAAAHGKEGLIIDVRNNGGGHTTDRILTSLMSPVHAFTLPAGADENETGHYPQDRLDAPRYTAPANMLANEKSYSNAEILAHAFRTLNRGTLVGEQTYGGVISTGSRTLIDGATVRRPFRGWYLPDGTDMEHNGAQPDIHIEQRPEDEVAGRDRQLEKAVEDLLERLDS</sequence>
<proteinExistence type="inferred from homology"/>
<evidence type="ECO:0000256" key="3">
    <source>
        <dbReference type="ARBA" id="ARBA00022490"/>
    </source>
</evidence>
<dbReference type="EMBL" id="AP017372">
    <property type="protein sequence ID" value="BAU56951.1"/>
    <property type="molecule type" value="Genomic_DNA"/>
</dbReference>
<dbReference type="SUPFAM" id="SSF50156">
    <property type="entry name" value="PDZ domain-like"/>
    <property type="match status" value="1"/>
</dbReference>
<dbReference type="SMART" id="SM00245">
    <property type="entry name" value="TSPc"/>
    <property type="match status" value="1"/>
</dbReference>
<dbReference type="GO" id="GO:0005737">
    <property type="term" value="C:cytoplasm"/>
    <property type="evidence" value="ECO:0007669"/>
    <property type="project" value="UniProtKB-SubCell"/>
</dbReference>
<dbReference type="Gene3D" id="2.120.10.60">
    <property type="entry name" value="Tricorn protease N-terminal domain"/>
    <property type="match status" value="1"/>
</dbReference>
<evidence type="ECO:0000256" key="8">
    <source>
        <dbReference type="SAM" id="SignalP"/>
    </source>
</evidence>
<evidence type="ECO:0000256" key="7">
    <source>
        <dbReference type="SAM" id="MobiDB-lite"/>
    </source>
</evidence>
<dbReference type="InterPro" id="IPR011659">
    <property type="entry name" value="WD40"/>
</dbReference>
<protein>
    <submittedName>
        <fullName evidence="10">Protease-related protein</fullName>
    </submittedName>
</protein>
<dbReference type="Gene3D" id="3.30.750.44">
    <property type="match status" value="1"/>
</dbReference>
<name>A0A110B4L3_HALHR</name>
<dbReference type="Gene3D" id="3.90.226.10">
    <property type="entry name" value="2-enoyl-CoA Hydratase, Chain A, domain 1"/>
    <property type="match status" value="1"/>
</dbReference>
<keyword evidence="6" id="KW-0720">Serine protease</keyword>
<dbReference type="PROSITE" id="PS50106">
    <property type="entry name" value="PDZ"/>
    <property type="match status" value="1"/>
</dbReference>
<dbReference type="InterPro" id="IPR028204">
    <property type="entry name" value="Tricorn_C1"/>
</dbReference>
<feature type="compositionally biased region" description="Basic and acidic residues" evidence="7">
    <location>
        <begin position="451"/>
        <end position="476"/>
    </location>
</feature>
<feature type="chain" id="PRO_5007142889" evidence="8">
    <location>
        <begin position="23"/>
        <end position="1239"/>
    </location>
</feature>
<feature type="region of interest" description="Disordered" evidence="7">
    <location>
        <begin position="447"/>
        <end position="544"/>
    </location>
</feature>
<dbReference type="KEGG" id="hhk:HH1059_02750"/>
<gene>
    <name evidence="10" type="ORF">HH1059_02750</name>
</gene>
<feature type="signal peptide" evidence="8">
    <location>
        <begin position="1"/>
        <end position="22"/>
    </location>
</feature>
<dbReference type="Pfam" id="PF14684">
    <property type="entry name" value="Tricorn_C1"/>
    <property type="match status" value="1"/>
</dbReference>
<evidence type="ECO:0000256" key="5">
    <source>
        <dbReference type="ARBA" id="ARBA00022801"/>
    </source>
</evidence>
<keyword evidence="8" id="KW-0732">Signal</keyword>
<dbReference type="GO" id="GO:0006508">
    <property type="term" value="P:proteolysis"/>
    <property type="evidence" value="ECO:0007669"/>
    <property type="project" value="UniProtKB-KW"/>
</dbReference>
<dbReference type="Gene3D" id="2.120.10.30">
    <property type="entry name" value="TolB, C-terminal domain"/>
    <property type="match status" value="2"/>
</dbReference>
<evidence type="ECO:0000256" key="6">
    <source>
        <dbReference type="ARBA" id="ARBA00022825"/>
    </source>
</evidence>
<dbReference type="SUPFAM" id="SSF52096">
    <property type="entry name" value="ClpP/crotonase"/>
    <property type="match status" value="1"/>
</dbReference>
<keyword evidence="5" id="KW-0378">Hydrolase</keyword>
<accession>A0A110B4L3</accession>
<dbReference type="Pfam" id="PF03572">
    <property type="entry name" value="Peptidase_S41"/>
    <property type="match status" value="1"/>
</dbReference>
<dbReference type="AlphaFoldDB" id="A0A110B4L3"/>
<feature type="domain" description="PDZ" evidence="9">
    <location>
        <begin position="927"/>
        <end position="1006"/>
    </location>
</feature>
<dbReference type="PANTHER" id="PTHR43253">
    <property type="entry name" value="TRICORN PROTEASE HOMOLOG 2-RELATED"/>
    <property type="match status" value="1"/>
</dbReference>
<dbReference type="Pfam" id="PF07676">
    <property type="entry name" value="PD40"/>
    <property type="match status" value="4"/>
</dbReference>
<keyword evidence="4 10" id="KW-0645">Protease</keyword>
<dbReference type="SUPFAM" id="SSF82171">
    <property type="entry name" value="DPP6 N-terminal domain-like"/>
    <property type="match status" value="1"/>
</dbReference>
<comment type="subcellular location">
    <subcellularLocation>
        <location evidence="1">Cytoplasm</location>
    </subcellularLocation>
</comment>
<dbReference type="InterPro" id="IPR036034">
    <property type="entry name" value="PDZ_sf"/>
</dbReference>
<evidence type="ECO:0000256" key="1">
    <source>
        <dbReference type="ARBA" id="ARBA00004496"/>
    </source>
</evidence>
<feature type="compositionally biased region" description="Pro residues" evidence="7">
    <location>
        <begin position="499"/>
        <end position="525"/>
    </location>
</feature>
<dbReference type="InterPro" id="IPR001478">
    <property type="entry name" value="PDZ"/>
</dbReference>
<dbReference type="PANTHER" id="PTHR43253:SF1">
    <property type="entry name" value="TRICORN PROTEASE HOMOLOG 2-RELATED"/>
    <property type="match status" value="1"/>
</dbReference>
<dbReference type="Gene3D" id="2.30.42.10">
    <property type="match status" value="1"/>
</dbReference>
<evidence type="ECO:0000313" key="11">
    <source>
        <dbReference type="Proteomes" id="UP000218890"/>
    </source>
</evidence>
<organism evidence="10 11">
    <name type="scientific">Halorhodospira halochloris</name>
    <name type="common">Ectothiorhodospira halochloris</name>
    <dbReference type="NCBI Taxonomy" id="1052"/>
    <lineage>
        <taxon>Bacteria</taxon>
        <taxon>Pseudomonadati</taxon>
        <taxon>Pseudomonadota</taxon>
        <taxon>Gammaproteobacteria</taxon>
        <taxon>Chromatiales</taxon>
        <taxon>Ectothiorhodospiraceae</taxon>
        <taxon>Halorhodospira</taxon>
    </lineage>
</organism>
<dbReference type="GO" id="GO:0008236">
    <property type="term" value="F:serine-type peptidase activity"/>
    <property type="evidence" value="ECO:0007669"/>
    <property type="project" value="UniProtKB-KW"/>
</dbReference>
<dbReference type="InterPro" id="IPR005151">
    <property type="entry name" value="Tail-specific_protease"/>
</dbReference>
<dbReference type="InterPro" id="IPR012393">
    <property type="entry name" value="Tricorn_protease"/>
</dbReference>
<evidence type="ECO:0000259" key="9">
    <source>
        <dbReference type="PROSITE" id="PS50106"/>
    </source>
</evidence>
<reference evidence="10" key="1">
    <citation type="submission" date="2016-02" db="EMBL/GenBank/DDBJ databases">
        <title>Halorhodospira halochloris DSM-1059 complete genome, version 2.</title>
        <authorList>
            <person name="Tsukatani Y."/>
        </authorList>
    </citation>
    <scope>NUCLEOTIDE SEQUENCE</scope>
    <source>
        <strain evidence="10">DSM 1059</strain>
    </source>
</reference>
<keyword evidence="11" id="KW-1185">Reference proteome</keyword>
<dbReference type="Pfam" id="PF26549">
    <property type="entry name" value="Tricorn_N"/>
    <property type="match status" value="1"/>
</dbReference>
<dbReference type="SUPFAM" id="SSF69304">
    <property type="entry name" value="Tricorn protease N-terminal domain"/>
    <property type="match status" value="1"/>
</dbReference>
<dbReference type="PROSITE" id="PS51257">
    <property type="entry name" value="PROKAR_LIPOPROTEIN"/>
    <property type="match status" value="1"/>
</dbReference>
<dbReference type="CDD" id="cd07562">
    <property type="entry name" value="Peptidase_S41_TRI"/>
    <property type="match status" value="1"/>
</dbReference>
<dbReference type="RefSeq" id="WP_231901983.1">
    <property type="nucleotide sequence ID" value="NZ_AP017372.2"/>
</dbReference>
<dbReference type="Proteomes" id="UP000218890">
    <property type="component" value="Chromosome"/>
</dbReference>